<dbReference type="OrthoDB" id="10464631at2759"/>
<feature type="region of interest" description="Disordered" evidence="1">
    <location>
        <begin position="1"/>
        <end position="37"/>
    </location>
</feature>
<evidence type="ECO:0000313" key="5">
    <source>
        <dbReference type="Proteomes" id="UP000007350"/>
    </source>
</evidence>
<accession>K2MKZ8</accession>
<evidence type="ECO:0000256" key="1">
    <source>
        <dbReference type="SAM" id="MobiDB-lite"/>
    </source>
</evidence>
<comment type="caution">
    <text evidence="4">The sequence shown here is derived from an EMBL/GenBank/DDBJ whole genome shotgun (WGS) entry which is preliminary data.</text>
</comment>
<evidence type="ECO:0000313" key="4">
    <source>
        <dbReference type="EMBL" id="EKF26379.1"/>
    </source>
</evidence>
<feature type="non-terminal residue" evidence="4">
    <location>
        <position position="195"/>
    </location>
</feature>
<protein>
    <submittedName>
        <fullName evidence="4">Trans-sialidase, putative</fullName>
    </submittedName>
</protein>
<dbReference type="Pfam" id="PF13859">
    <property type="entry name" value="BNR_3"/>
    <property type="match status" value="1"/>
</dbReference>
<dbReference type="AlphaFoldDB" id="K2MKZ8"/>
<keyword evidence="2" id="KW-0812">Transmembrane</keyword>
<keyword evidence="2" id="KW-1133">Transmembrane helix</keyword>
<dbReference type="InterPro" id="IPR011040">
    <property type="entry name" value="Sialidase"/>
</dbReference>
<organism evidence="4 5">
    <name type="scientific">Trypanosoma cruzi marinkellei</name>
    <dbReference type="NCBI Taxonomy" id="85056"/>
    <lineage>
        <taxon>Eukaryota</taxon>
        <taxon>Discoba</taxon>
        <taxon>Euglenozoa</taxon>
        <taxon>Kinetoplastea</taxon>
        <taxon>Metakinetoplastina</taxon>
        <taxon>Trypanosomatida</taxon>
        <taxon>Trypanosomatidae</taxon>
        <taxon>Trypanosoma</taxon>
        <taxon>Schizotrypanum</taxon>
    </lineage>
</organism>
<feature type="transmembrane region" description="Helical" evidence="2">
    <location>
        <begin position="43"/>
        <end position="64"/>
    </location>
</feature>
<proteinExistence type="predicted"/>
<dbReference type="Proteomes" id="UP000007350">
    <property type="component" value="Unassembled WGS sequence"/>
</dbReference>
<feature type="compositionally biased region" description="Basic and acidic residues" evidence="1">
    <location>
        <begin position="25"/>
        <end position="36"/>
    </location>
</feature>
<feature type="domain" description="Sialidase" evidence="3">
    <location>
        <begin position="93"/>
        <end position="189"/>
    </location>
</feature>
<name>K2MKZ8_TRYCR</name>
<dbReference type="Gene3D" id="2.120.10.10">
    <property type="match status" value="1"/>
</dbReference>
<dbReference type="EMBL" id="AHKC01020952">
    <property type="protein sequence ID" value="EKF26379.1"/>
    <property type="molecule type" value="Genomic_DNA"/>
</dbReference>
<evidence type="ECO:0000259" key="3">
    <source>
        <dbReference type="Pfam" id="PF13859"/>
    </source>
</evidence>
<dbReference type="SUPFAM" id="SSF50939">
    <property type="entry name" value="Sialidases"/>
    <property type="match status" value="1"/>
</dbReference>
<sequence length="195" mass="20983">MHSRVAAVKAPRTHNRRGVTGSSGRRREGRESERQRPNMSRHLFYSAVLLLLLVMMCCNTGGAVETGEQPADPQFAWKGIKDGDGVTVESLGVPGLLKVENDVFAVAEAQCKKSAGGATFTGIASQRLTTSTAKSPEEVLTDVKKTQFLDQDGSTKETKELDVSRPTTIVKENDIYMLVGKYSPPGAGQDQKSGA</sequence>
<reference evidence="4 5" key="1">
    <citation type="journal article" date="2012" name="BMC Genomics">
        <title>Comparative genomic analysis of human infective Trypanosoma cruzi lineages with the bat-restricted subspecies T. cruzi marinkellei.</title>
        <authorList>
            <person name="Franzen O."/>
            <person name="Talavera-Lopez C."/>
            <person name="Ochaya S."/>
            <person name="Butler C.E."/>
            <person name="Messenger L.A."/>
            <person name="Lewis M.D."/>
            <person name="Llewellyn M.S."/>
            <person name="Marinkelle C.J."/>
            <person name="Tyler K.M."/>
            <person name="Miles M.A."/>
            <person name="Andersson B."/>
        </authorList>
    </citation>
    <scope>NUCLEOTIDE SEQUENCE [LARGE SCALE GENOMIC DNA]</scope>
    <source>
        <strain evidence="4 5">B7</strain>
    </source>
</reference>
<keyword evidence="5" id="KW-1185">Reference proteome</keyword>
<gene>
    <name evidence="4" type="ORF">MOQ_009930</name>
</gene>
<keyword evidence="2" id="KW-0472">Membrane</keyword>
<evidence type="ECO:0000256" key="2">
    <source>
        <dbReference type="SAM" id="Phobius"/>
    </source>
</evidence>
<dbReference type="InterPro" id="IPR036278">
    <property type="entry name" value="Sialidase_sf"/>
</dbReference>